<dbReference type="PANTHER" id="PTHR34213">
    <property type="entry name" value="NUCLEAR TRANSPORT FACTOR 2 (NTF2) FAMILY PROTEIN"/>
    <property type="match status" value="1"/>
</dbReference>
<feature type="compositionally biased region" description="Basic and acidic residues" evidence="1">
    <location>
        <begin position="1"/>
        <end position="22"/>
    </location>
</feature>
<feature type="region of interest" description="Disordered" evidence="1">
    <location>
        <begin position="1"/>
        <end position="42"/>
    </location>
</feature>
<dbReference type="Proteomes" id="UP000660729">
    <property type="component" value="Unassembled WGS sequence"/>
</dbReference>
<evidence type="ECO:0000313" key="2">
    <source>
        <dbReference type="EMBL" id="KAF7186532.1"/>
    </source>
</evidence>
<name>A0A8H6R9W5_9PEZI</name>
<proteinExistence type="predicted"/>
<evidence type="ECO:0000256" key="1">
    <source>
        <dbReference type="SAM" id="MobiDB-lite"/>
    </source>
</evidence>
<gene>
    <name evidence="2" type="ORF">HII31_12090</name>
</gene>
<dbReference type="EMBL" id="JABCIY010000251">
    <property type="protein sequence ID" value="KAF7186532.1"/>
    <property type="molecule type" value="Genomic_DNA"/>
</dbReference>
<accession>A0A8H6R9W5</accession>
<reference evidence="2" key="1">
    <citation type="submission" date="2020-04" db="EMBL/GenBank/DDBJ databases">
        <title>Draft genome resource of the tomato pathogen Pseudocercospora fuligena.</title>
        <authorList>
            <person name="Zaccaron A."/>
        </authorList>
    </citation>
    <scope>NUCLEOTIDE SEQUENCE</scope>
    <source>
        <strain evidence="2">PF001</strain>
    </source>
</reference>
<organism evidence="2 3">
    <name type="scientific">Pseudocercospora fuligena</name>
    <dbReference type="NCBI Taxonomy" id="685502"/>
    <lineage>
        <taxon>Eukaryota</taxon>
        <taxon>Fungi</taxon>
        <taxon>Dikarya</taxon>
        <taxon>Ascomycota</taxon>
        <taxon>Pezizomycotina</taxon>
        <taxon>Dothideomycetes</taxon>
        <taxon>Dothideomycetidae</taxon>
        <taxon>Mycosphaerellales</taxon>
        <taxon>Mycosphaerellaceae</taxon>
        <taxon>Pseudocercospora</taxon>
    </lineage>
</organism>
<dbReference type="AlphaFoldDB" id="A0A8H6R9W5"/>
<comment type="caution">
    <text evidence="2">The sequence shown here is derived from an EMBL/GenBank/DDBJ whole genome shotgun (WGS) entry which is preliminary data.</text>
</comment>
<evidence type="ECO:0000313" key="3">
    <source>
        <dbReference type="Proteomes" id="UP000660729"/>
    </source>
</evidence>
<keyword evidence="3" id="KW-1185">Reference proteome</keyword>
<sequence length="298" mass="34109">MPSDTHPHPDQRGVEPHPDRPRNVNNDVDYAPKPEASKPLSESRQAIMKHILNLYCGKASEEDMSVYAEQSVYDDPFSYCDTRYKIAGQWYGIPKLFAKSETLAAEVAESSPNELVWKQKQKYTFTGIHASYTADSLITLKLEGQEPNEKVVYHKDMWNEKDYSHEGLGALIKKLNGNILTKRANNGNVEPSLVVRLLKVFKLIVGRIEIREFLSFILPPKRFIGQHLADRFFTKPPISLSLVQVPQCSPCGRRHPSQRMAPDGRPDYADLDLDRFLRIIPMHCIRCHCGYVYSHERS</sequence>
<dbReference type="PANTHER" id="PTHR34213:SF2">
    <property type="entry name" value="NUCLEAR TRANSPORT FACTOR 2 (NTF2) FAMILY PROTEIN"/>
    <property type="match status" value="1"/>
</dbReference>
<protein>
    <submittedName>
        <fullName evidence="2">Uncharacterized protein</fullName>
    </submittedName>
</protein>
<feature type="non-terminal residue" evidence="2">
    <location>
        <position position="1"/>
    </location>
</feature>
<dbReference type="OrthoDB" id="2400485at2759"/>